<organism evidence="2 3">
    <name type="scientific">Plectus sambesii</name>
    <dbReference type="NCBI Taxonomy" id="2011161"/>
    <lineage>
        <taxon>Eukaryota</taxon>
        <taxon>Metazoa</taxon>
        <taxon>Ecdysozoa</taxon>
        <taxon>Nematoda</taxon>
        <taxon>Chromadorea</taxon>
        <taxon>Plectida</taxon>
        <taxon>Plectina</taxon>
        <taxon>Plectoidea</taxon>
        <taxon>Plectidae</taxon>
        <taxon>Plectus</taxon>
    </lineage>
</organism>
<sequence length="91" mass="10839">MDHHGRAFCKCDHGFTGRCCESFVPKPCKLYSDENTEDIALMTCDENFWCIPFNFNCHFFKWENCEGWCIPLAFQRSEINCTHYADHFQRN</sequence>
<accession>A0A914XFA6</accession>
<keyword evidence="2" id="KW-1185">Reference proteome</keyword>
<reference evidence="3" key="1">
    <citation type="submission" date="2022-11" db="UniProtKB">
        <authorList>
            <consortium name="WormBaseParasite"/>
        </authorList>
    </citation>
    <scope>IDENTIFICATION</scope>
</reference>
<dbReference type="Proteomes" id="UP000887566">
    <property type="component" value="Unplaced"/>
</dbReference>
<name>A0A914XFA6_9BILA</name>
<dbReference type="AlphaFoldDB" id="A0A914XFA6"/>
<dbReference type="WBParaSite" id="PSAMB.scaffold7size148684.g115.t1">
    <property type="protein sequence ID" value="PSAMB.scaffold7size148684.g115.t1"/>
    <property type="gene ID" value="PSAMB.scaffold7size148684.g115"/>
</dbReference>
<protein>
    <submittedName>
        <fullName evidence="3">EGF-like domain-containing protein</fullName>
    </submittedName>
</protein>
<dbReference type="InterPro" id="IPR000742">
    <property type="entry name" value="EGF"/>
</dbReference>
<evidence type="ECO:0000313" key="3">
    <source>
        <dbReference type="WBParaSite" id="PSAMB.scaffold7size148684.g115.t1"/>
    </source>
</evidence>
<dbReference type="PROSITE" id="PS01186">
    <property type="entry name" value="EGF_2"/>
    <property type="match status" value="1"/>
</dbReference>
<evidence type="ECO:0000313" key="2">
    <source>
        <dbReference type="Proteomes" id="UP000887566"/>
    </source>
</evidence>
<evidence type="ECO:0000259" key="1">
    <source>
        <dbReference type="PROSITE" id="PS01186"/>
    </source>
</evidence>
<proteinExistence type="predicted"/>
<feature type="domain" description="EGF-like" evidence="1">
    <location>
        <begin position="9"/>
        <end position="20"/>
    </location>
</feature>